<dbReference type="Gene3D" id="3.40.20.10">
    <property type="entry name" value="Severin"/>
    <property type="match status" value="6"/>
</dbReference>
<dbReference type="PROSITE" id="PS51089">
    <property type="entry name" value="HP"/>
    <property type="match status" value="1"/>
</dbReference>
<dbReference type="SUPFAM" id="SSF55753">
    <property type="entry name" value="Actin depolymerizing proteins"/>
    <property type="match status" value="6"/>
</dbReference>
<proteinExistence type="inferred from homology"/>
<feature type="compositionally biased region" description="Polar residues" evidence="3">
    <location>
        <begin position="933"/>
        <end position="947"/>
    </location>
</feature>
<dbReference type="SUPFAM" id="SSF47050">
    <property type="entry name" value="VHP, Villin headpiece domain"/>
    <property type="match status" value="1"/>
</dbReference>
<dbReference type="InterPro" id="IPR007123">
    <property type="entry name" value="Gelsolin-like_dom"/>
</dbReference>
<protein>
    <submittedName>
        <fullName evidence="6">Advillin</fullName>
    </submittedName>
</protein>
<keyword evidence="2" id="KW-0677">Repeat</keyword>
<evidence type="ECO:0000313" key="5">
    <source>
        <dbReference type="Proteomes" id="UP000694888"/>
    </source>
</evidence>
<dbReference type="GeneID" id="101854815"/>
<dbReference type="InterPro" id="IPR003128">
    <property type="entry name" value="Villin_headpiece"/>
</dbReference>
<feature type="compositionally biased region" description="Polar residues" evidence="3">
    <location>
        <begin position="18"/>
        <end position="30"/>
    </location>
</feature>
<dbReference type="Pfam" id="PF00626">
    <property type="entry name" value="Gelsolin"/>
    <property type="match status" value="3"/>
</dbReference>
<evidence type="ECO:0000256" key="1">
    <source>
        <dbReference type="ARBA" id="ARBA00008418"/>
    </source>
</evidence>
<evidence type="ECO:0000259" key="4">
    <source>
        <dbReference type="PROSITE" id="PS51089"/>
    </source>
</evidence>
<dbReference type="InterPro" id="IPR036886">
    <property type="entry name" value="Villin_headpiece_dom_sf"/>
</dbReference>
<dbReference type="SMART" id="SM00153">
    <property type="entry name" value="VHP"/>
    <property type="match status" value="1"/>
</dbReference>
<feature type="domain" description="HP" evidence="4">
    <location>
        <begin position="864"/>
        <end position="928"/>
    </location>
</feature>
<feature type="region of interest" description="Disordered" evidence="3">
    <location>
        <begin position="926"/>
        <end position="947"/>
    </location>
</feature>
<sequence>MRGRRLIDVSQLEAPGDGQSSHSWSTVTTPFRNTQTSVKVSARSLCSSRRTSGHNSRITSARSSATSAALSTVTSPSSYLTSTLNSRATSAVSRGSSSACRNGKMKRGCTAPAALLQAQRDILAEFSTSRPGLNVWCIENQRPQPVCVSDHGFFHQGNVYVVINVEDNGTVFLHTWQGRLSQKVDRDVAAFCAEELDRNSEGAALMSFEFEGKESSSFLGHFQDGVIICEGKTKQFLGRASKYQKRLYVIRGRKVAVASCTEPSSSAVAPDVALLLDGYPRIYVWIGDRVDYVSRVKAINLAKKIRTWQRDGKGHIVVIDKDEKSLSESFLKKLQICGSSESQQEDQTSPEEDQVRAVQLFRVNGDRVMYDMPLAAKQPLKQKLLTSTDCFLLDSGPSLPLYIWVGARAEPDDRRRALFRARIFAQHHGYPGTTHLCRVAEGEEPMDFRKMFAEWRDRTAGERQLVRSYSVANIGRVLFSKSDRRTVAKLSELWSDDHFLTGNGNTEMWQVNGGVVPVSQNPEGLFYNNSCYLLKHTETVGNQNVTVLYTWMGQKSNPEDQEKVQQLAADMDAALDHETAIVRVLDGKEPKHFLNTLRRSMIVFDLSLLSGRSSSGGSGSCTDPDVWMYCVREVAAETMRVTQVPPTSTSLNSSAAFIVITDNSSYVWYGKNASALEREYSKSMLAYLCPTKSHDYDIIVEGKEPTSMWMVIRYDGVYPKEFPKPNLERRSPRLVLCRPLKGSWVFEDVPYFCQEDLCETDIFILDTHDQIHLWCGSAVADRDHSLYSPVIQAYIDRDPSLRQSEDLKVWVVNQGHEPSTFYKFFRSWEEHGYGGEISYSAARKRVRQENAMIDSDCQMLDLSHLHTTKVSYKDLVKEENLPNDTHINHKEFHLSDKEFTRVLRMPRAQFYRLPFWKQRQILKSAHLADPQTDGPSTPRSLVTSQHS</sequence>
<dbReference type="PRINTS" id="PR00597">
    <property type="entry name" value="GELSOLIN"/>
</dbReference>
<organism evidence="5 6">
    <name type="scientific">Aplysia californica</name>
    <name type="common">California sea hare</name>
    <dbReference type="NCBI Taxonomy" id="6500"/>
    <lineage>
        <taxon>Eukaryota</taxon>
        <taxon>Metazoa</taxon>
        <taxon>Spiralia</taxon>
        <taxon>Lophotrochozoa</taxon>
        <taxon>Mollusca</taxon>
        <taxon>Gastropoda</taxon>
        <taxon>Heterobranchia</taxon>
        <taxon>Euthyneura</taxon>
        <taxon>Tectipleura</taxon>
        <taxon>Aplysiida</taxon>
        <taxon>Aplysioidea</taxon>
        <taxon>Aplysiidae</taxon>
        <taxon>Aplysia</taxon>
    </lineage>
</organism>
<evidence type="ECO:0000256" key="3">
    <source>
        <dbReference type="SAM" id="MobiDB-lite"/>
    </source>
</evidence>
<dbReference type="Proteomes" id="UP000694888">
    <property type="component" value="Unplaced"/>
</dbReference>
<dbReference type="InterPro" id="IPR007122">
    <property type="entry name" value="Villin/Gelsolin"/>
</dbReference>
<keyword evidence="5" id="KW-1185">Reference proteome</keyword>
<feature type="region of interest" description="Disordered" evidence="3">
    <location>
        <begin position="1"/>
        <end position="30"/>
    </location>
</feature>
<dbReference type="Gene3D" id="1.10.950.10">
    <property type="entry name" value="Villin headpiece domain"/>
    <property type="match status" value="1"/>
</dbReference>
<dbReference type="RefSeq" id="XP_012941780.2">
    <property type="nucleotide sequence ID" value="XM_013086326.2"/>
</dbReference>
<name>A0ABM1A6I8_APLCA</name>
<reference evidence="6" key="1">
    <citation type="submission" date="2025-08" db="UniProtKB">
        <authorList>
            <consortium name="RefSeq"/>
        </authorList>
    </citation>
    <scope>IDENTIFICATION</scope>
</reference>
<dbReference type="PANTHER" id="PTHR11977:SF51">
    <property type="entry name" value="PROTEIN FLIGHTLESS-1 HOMOLOG"/>
    <property type="match status" value="1"/>
</dbReference>
<dbReference type="Pfam" id="PF02209">
    <property type="entry name" value="VHP"/>
    <property type="match status" value="1"/>
</dbReference>
<dbReference type="InterPro" id="IPR029006">
    <property type="entry name" value="ADF-H/Gelsolin-like_dom_sf"/>
</dbReference>
<gene>
    <name evidence="6" type="primary">LOC101854815</name>
</gene>
<comment type="similarity">
    <text evidence="1">Belongs to the villin/gelsolin family.</text>
</comment>
<dbReference type="PANTHER" id="PTHR11977">
    <property type="entry name" value="VILLIN"/>
    <property type="match status" value="1"/>
</dbReference>
<evidence type="ECO:0000313" key="6">
    <source>
        <dbReference type="RefSeq" id="XP_012941780.2"/>
    </source>
</evidence>
<dbReference type="SMART" id="SM00262">
    <property type="entry name" value="GEL"/>
    <property type="match status" value="5"/>
</dbReference>
<evidence type="ECO:0000256" key="2">
    <source>
        <dbReference type="ARBA" id="ARBA00022737"/>
    </source>
</evidence>
<accession>A0ABM1A6I8</accession>